<sequence>MPVTREPAANLEDQFAKLIRSAMRFAMPVAQEVMAQGAVSSACISSLLVLYKGLARYEIWALKYKQGGFVVMLAAVYKRKADAAIAANFHEVEEKLASKAKKEALKLCEKAGLQKLATVIKKKGGQNLELFFSAKTLSV</sequence>
<organism evidence="1 2">
    <name type="scientific">Rhipicephalus sanguineus</name>
    <name type="common">Brown dog tick</name>
    <name type="synonym">Ixodes sanguineus</name>
    <dbReference type="NCBI Taxonomy" id="34632"/>
    <lineage>
        <taxon>Eukaryota</taxon>
        <taxon>Metazoa</taxon>
        <taxon>Ecdysozoa</taxon>
        <taxon>Arthropoda</taxon>
        <taxon>Chelicerata</taxon>
        <taxon>Arachnida</taxon>
        <taxon>Acari</taxon>
        <taxon>Parasitiformes</taxon>
        <taxon>Ixodida</taxon>
        <taxon>Ixodoidea</taxon>
        <taxon>Ixodidae</taxon>
        <taxon>Rhipicephalinae</taxon>
        <taxon>Rhipicephalus</taxon>
        <taxon>Rhipicephalus</taxon>
    </lineage>
</organism>
<name>A0A9D4T7D9_RHISA</name>
<dbReference type="AlphaFoldDB" id="A0A9D4T7D9"/>
<dbReference type="VEuPathDB" id="VectorBase:RSAN_052543"/>
<protein>
    <submittedName>
        <fullName evidence="1">Uncharacterized protein</fullName>
    </submittedName>
</protein>
<dbReference type="EMBL" id="JABSTV010001245">
    <property type="protein sequence ID" value="KAH7982834.1"/>
    <property type="molecule type" value="Genomic_DNA"/>
</dbReference>
<evidence type="ECO:0000313" key="1">
    <source>
        <dbReference type="EMBL" id="KAH7982834.1"/>
    </source>
</evidence>
<accession>A0A9D4T7D9</accession>
<proteinExistence type="predicted"/>
<reference evidence="1" key="1">
    <citation type="journal article" date="2020" name="Cell">
        <title>Large-Scale Comparative Analyses of Tick Genomes Elucidate Their Genetic Diversity and Vector Capacities.</title>
        <authorList>
            <consortium name="Tick Genome and Microbiome Consortium (TIGMIC)"/>
            <person name="Jia N."/>
            <person name="Wang J."/>
            <person name="Shi W."/>
            <person name="Du L."/>
            <person name="Sun Y."/>
            <person name="Zhan W."/>
            <person name="Jiang J.F."/>
            <person name="Wang Q."/>
            <person name="Zhang B."/>
            <person name="Ji P."/>
            <person name="Bell-Sakyi L."/>
            <person name="Cui X.M."/>
            <person name="Yuan T.T."/>
            <person name="Jiang B.G."/>
            <person name="Yang W.F."/>
            <person name="Lam T.T."/>
            <person name="Chang Q.C."/>
            <person name="Ding S.J."/>
            <person name="Wang X.J."/>
            <person name="Zhu J.G."/>
            <person name="Ruan X.D."/>
            <person name="Zhao L."/>
            <person name="Wei J.T."/>
            <person name="Ye R.Z."/>
            <person name="Que T.C."/>
            <person name="Du C.H."/>
            <person name="Zhou Y.H."/>
            <person name="Cheng J.X."/>
            <person name="Dai P.F."/>
            <person name="Guo W.B."/>
            <person name="Han X.H."/>
            <person name="Huang E.J."/>
            <person name="Li L.F."/>
            <person name="Wei W."/>
            <person name="Gao Y.C."/>
            <person name="Liu J.Z."/>
            <person name="Shao H.Z."/>
            <person name="Wang X."/>
            <person name="Wang C.C."/>
            <person name="Yang T.C."/>
            <person name="Huo Q.B."/>
            <person name="Li W."/>
            <person name="Chen H.Y."/>
            <person name="Chen S.E."/>
            <person name="Zhou L.G."/>
            <person name="Ni X.B."/>
            <person name="Tian J.H."/>
            <person name="Sheng Y."/>
            <person name="Liu T."/>
            <person name="Pan Y.S."/>
            <person name="Xia L.Y."/>
            <person name="Li J."/>
            <person name="Zhao F."/>
            <person name="Cao W.C."/>
        </authorList>
    </citation>
    <scope>NUCLEOTIDE SEQUENCE</scope>
    <source>
        <strain evidence="1">Rsan-2018</strain>
    </source>
</reference>
<keyword evidence="2" id="KW-1185">Reference proteome</keyword>
<evidence type="ECO:0000313" key="2">
    <source>
        <dbReference type="Proteomes" id="UP000821837"/>
    </source>
</evidence>
<comment type="caution">
    <text evidence="1">The sequence shown here is derived from an EMBL/GenBank/DDBJ whole genome shotgun (WGS) entry which is preliminary data.</text>
</comment>
<reference evidence="1" key="2">
    <citation type="submission" date="2021-09" db="EMBL/GenBank/DDBJ databases">
        <authorList>
            <person name="Jia N."/>
            <person name="Wang J."/>
            <person name="Shi W."/>
            <person name="Du L."/>
            <person name="Sun Y."/>
            <person name="Zhan W."/>
            <person name="Jiang J."/>
            <person name="Wang Q."/>
            <person name="Zhang B."/>
            <person name="Ji P."/>
            <person name="Sakyi L.B."/>
            <person name="Cui X."/>
            <person name="Yuan T."/>
            <person name="Jiang B."/>
            <person name="Yang W."/>
            <person name="Lam T.T.-Y."/>
            <person name="Chang Q."/>
            <person name="Ding S."/>
            <person name="Wang X."/>
            <person name="Zhu J."/>
            <person name="Ruan X."/>
            <person name="Zhao L."/>
            <person name="Wei J."/>
            <person name="Que T."/>
            <person name="Du C."/>
            <person name="Cheng J."/>
            <person name="Dai P."/>
            <person name="Han X."/>
            <person name="Huang E."/>
            <person name="Gao Y."/>
            <person name="Liu J."/>
            <person name="Shao H."/>
            <person name="Ye R."/>
            <person name="Li L."/>
            <person name="Wei W."/>
            <person name="Wang X."/>
            <person name="Wang C."/>
            <person name="Huo Q."/>
            <person name="Li W."/>
            <person name="Guo W."/>
            <person name="Chen H."/>
            <person name="Chen S."/>
            <person name="Zhou L."/>
            <person name="Zhou L."/>
            <person name="Ni X."/>
            <person name="Tian J."/>
            <person name="Zhou Y."/>
            <person name="Sheng Y."/>
            <person name="Liu T."/>
            <person name="Pan Y."/>
            <person name="Xia L."/>
            <person name="Li J."/>
            <person name="Zhao F."/>
            <person name="Cao W."/>
        </authorList>
    </citation>
    <scope>NUCLEOTIDE SEQUENCE</scope>
    <source>
        <strain evidence="1">Rsan-2018</strain>
        <tissue evidence="1">Larvae</tissue>
    </source>
</reference>
<dbReference type="Proteomes" id="UP000821837">
    <property type="component" value="Chromosome 1"/>
</dbReference>
<gene>
    <name evidence="1" type="ORF">HPB52_007361</name>
</gene>